<feature type="transmembrane region" description="Helical" evidence="2">
    <location>
        <begin position="362"/>
        <end position="383"/>
    </location>
</feature>
<feature type="compositionally biased region" description="Pro residues" evidence="1">
    <location>
        <begin position="16"/>
        <end position="27"/>
    </location>
</feature>
<feature type="transmembrane region" description="Helical" evidence="2">
    <location>
        <begin position="146"/>
        <end position="165"/>
    </location>
</feature>
<feature type="transmembrane region" description="Helical" evidence="2">
    <location>
        <begin position="122"/>
        <end position="140"/>
    </location>
</feature>
<name>A0A939LR87_9CELL</name>
<evidence type="ECO:0000313" key="4">
    <source>
        <dbReference type="Proteomes" id="UP000664209"/>
    </source>
</evidence>
<dbReference type="EMBL" id="JAGEMK010000009">
    <property type="protein sequence ID" value="MBO1753031.1"/>
    <property type="molecule type" value="Genomic_DNA"/>
</dbReference>
<feature type="transmembrane region" description="Helical" evidence="2">
    <location>
        <begin position="73"/>
        <end position="93"/>
    </location>
</feature>
<feature type="transmembrane region" description="Helical" evidence="2">
    <location>
        <begin position="99"/>
        <end position="117"/>
    </location>
</feature>
<dbReference type="InterPro" id="IPR025291">
    <property type="entry name" value="DUF4153"/>
</dbReference>
<comment type="caution">
    <text evidence="3">The sequence shown here is derived from an EMBL/GenBank/DDBJ whole genome shotgun (WGS) entry which is preliminary data.</text>
</comment>
<reference evidence="3" key="1">
    <citation type="submission" date="2021-03" db="EMBL/GenBank/DDBJ databases">
        <title>Actinotalea soli sp. nov., isolated from soil.</title>
        <authorList>
            <person name="Ping W."/>
            <person name="Zhang J."/>
        </authorList>
    </citation>
    <scope>NUCLEOTIDE SEQUENCE</scope>
    <source>
        <strain evidence="3">BY-33</strain>
    </source>
</reference>
<accession>A0A939LR87</accession>
<feature type="transmembrane region" description="Helical" evidence="2">
    <location>
        <begin position="398"/>
        <end position="420"/>
    </location>
</feature>
<proteinExistence type="predicted"/>
<feature type="transmembrane region" description="Helical" evidence="2">
    <location>
        <begin position="427"/>
        <end position="446"/>
    </location>
</feature>
<dbReference type="RefSeq" id="WP_208056713.1">
    <property type="nucleotide sequence ID" value="NZ_JAGEMK010000009.1"/>
</dbReference>
<sequence>MSDHRTPSEASSTPSAPVPAGGPPRPGATPAQAAPLPSAPLPSAPPPPASLPRRATDPPGPLAQFWAAGRDPVPTWVLVAAVVVGLAAAGLVVGHRVGLGMALVGVLVAGVAVPALVRRRAVGDLVTVGLVVGLLAVLAVRDAAWLAALCVLVAVVAGGAVVTGARSAPATVLGVVGWAAGAARAAGWLGRGGANLLGSRRDQVATMLRSVGVTVALLLVFGLLFASADRVFASYLPRSAPELLPARVLVGAFVALTVASVAHLMLAPPSWRDARLPAALPARLGEWLLPVLALGGLVLSFVLVQVGALLGGHQHVLDTAGLTYAQYAREGFGQLVAATALTLVVVALAARRAPRSTRRERVVTRVALAILCLGTLGVVAAALRRMDLYVDAFGLTRLRMLAVLVEVVLGVVLVLVLVAGVRWRGAWLPRAVVQVVAVAVLGLAVINPDAQILRHNIDAEVSAQQGRGTDAEPGLAAGLDLGYLYGLSADVVPAVLDLEEPWRSCLLEATVPAPSSGVAEWNLSRARAVDLGADLVATGAAASSSLDGGVPACPGGYRDAGPTY</sequence>
<keyword evidence="4" id="KW-1185">Reference proteome</keyword>
<keyword evidence="2" id="KW-0472">Membrane</keyword>
<feature type="compositionally biased region" description="Pro residues" evidence="1">
    <location>
        <begin position="37"/>
        <end position="50"/>
    </location>
</feature>
<gene>
    <name evidence="3" type="ORF">J4G33_14555</name>
</gene>
<dbReference type="Proteomes" id="UP000664209">
    <property type="component" value="Unassembled WGS sequence"/>
</dbReference>
<feature type="transmembrane region" description="Helical" evidence="2">
    <location>
        <begin position="331"/>
        <end position="350"/>
    </location>
</feature>
<keyword evidence="2" id="KW-0812">Transmembrane</keyword>
<dbReference type="Pfam" id="PF13687">
    <property type="entry name" value="DUF4153"/>
    <property type="match status" value="1"/>
</dbReference>
<evidence type="ECO:0000256" key="2">
    <source>
        <dbReference type="SAM" id="Phobius"/>
    </source>
</evidence>
<evidence type="ECO:0000313" key="3">
    <source>
        <dbReference type="EMBL" id="MBO1753031.1"/>
    </source>
</evidence>
<keyword evidence="2" id="KW-1133">Transmembrane helix</keyword>
<organism evidence="3 4">
    <name type="scientific">Actinotalea soli</name>
    <dbReference type="NCBI Taxonomy" id="2819234"/>
    <lineage>
        <taxon>Bacteria</taxon>
        <taxon>Bacillati</taxon>
        <taxon>Actinomycetota</taxon>
        <taxon>Actinomycetes</taxon>
        <taxon>Micrococcales</taxon>
        <taxon>Cellulomonadaceae</taxon>
        <taxon>Actinotalea</taxon>
    </lineage>
</organism>
<feature type="region of interest" description="Disordered" evidence="1">
    <location>
        <begin position="1"/>
        <end position="57"/>
    </location>
</feature>
<feature type="transmembrane region" description="Helical" evidence="2">
    <location>
        <begin position="287"/>
        <end position="311"/>
    </location>
</feature>
<feature type="transmembrane region" description="Helical" evidence="2">
    <location>
        <begin position="207"/>
        <end position="228"/>
    </location>
</feature>
<evidence type="ECO:0000256" key="1">
    <source>
        <dbReference type="SAM" id="MobiDB-lite"/>
    </source>
</evidence>
<protein>
    <submittedName>
        <fullName evidence="3">DUF4173 domain-containing protein</fullName>
    </submittedName>
</protein>
<dbReference type="AlphaFoldDB" id="A0A939LR87"/>
<feature type="transmembrane region" description="Helical" evidence="2">
    <location>
        <begin position="248"/>
        <end position="266"/>
    </location>
</feature>